<evidence type="ECO:0000256" key="4">
    <source>
        <dbReference type="ARBA" id="ARBA00022692"/>
    </source>
</evidence>
<dbReference type="SUPFAM" id="SSF90123">
    <property type="entry name" value="ABC transporter transmembrane region"/>
    <property type="match status" value="1"/>
</dbReference>
<feature type="domain" description="ABC transporter" evidence="11">
    <location>
        <begin position="376"/>
        <end position="609"/>
    </location>
</feature>
<feature type="compositionally biased region" description="Low complexity" evidence="9">
    <location>
        <begin position="26"/>
        <end position="39"/>
    </location>
</feature>
<feature type="region of interest" description="Disordered" evidence="9">
    <location>
        <begin position="20"/>
        <end position="39"/>
    </location>
</feature>
<keyword evidence="6 13" id="KW-0067">ATP-binding</keyword>
<dbReference type="CDD" id="cd18544">
    <property type="entry name" value="ABC_6TM_TmrA_like"/>
    <property type="match status" value="1"/>
</dbReference>
<evidence type="ECO:0000256" key="8">
    <source>
        <dbReference type="ARBA" id="ARBA00023136"/>
    </source>
</evidence>
<dbReference type="Gene3D" id="1.20.1560.10">
    <property type="entry name" value="ABC transporter type 1, transmembrane domain"/>
    <property type="match status" value="1"/>
</dbReference>
<feature type="transmembrane region" description="Helical" evidence="10">
    <location>
        <begin position="93"/>
        <end position="114"/>
    </location>
</feature>
<dbReference type="GO" id="GO:0016887">
    <property type="term" value="F:ATP hydrolysis activity"/>
    <property type="evidence" value="ECO:0007669"/>
    <property type="project" value="InterPro"/>
</dbReference>
<evidence type="ECO:0000256" key="9">
    <source>
        <dbReference type="SAM" id="MobiDB-lite"/>
    </source>
</evidence>
<feature type="transmembrane region" description="Helical" evidence="10">
    <location>
        <begin position="197"/>
        <end position="219"/>
    </location>
</feature>
<dbReference type="Pfam" id="PF00005">
    <property type="entry name" value="ABC_tran"/>
    <property type="match status" value="1"/>
</dbReference>
<evidence type="ECO:0000259" key="12">
    <source>
        <dbReference type="PROSITE" id="PS50929"/>
    </source>
</evidence>
<reference evidence="13 14" key="1">
    <citation type="submission" date="2018-05" db="EMBL/GenBank/DDBJ databases">
        <title>A metagenomic window into the 2 km-deep terrestrial subsurface aquifer revealed taxonomically and functionally diverse microbial community comprising novel uncultured bacterial lineages.</title>
        <authorList>
            <person name="Kadnikov V.V."/>
            <person name="Mardanov A.V."/>
            <person name="Beletsky A.V."/>
            <person name="Banks D."/>
            <person name="Pimenov N.V."/>
            <person name="Frank Y.A."/>
            <person name="Karnachuk O.V."/>
            <person name="Ravin N.V."/>
        </authorList>
    </citation>
    <scope>NUCLEOTIDE SEQUENCE [LARGE SCALE GENOMIC DNA]</scope>
    <source>
        <strain evidence="13">BY5</strain>
    </source>
</reference>
<evidence type="ECO:0000256" key="1">
    <source>
        <dbReference type="ARBA" id="ARBA00004651"/>
    </source>
</evidence>
<proteinExistence type="predicted"/>
<dbReference type="InterPro" id="IPR011527">
    <property type="entry name" value="ABC1_TM_dom"/>
</dbReference>
<evidence type="ECO:0000313" key="13">
    <source>
        <dbReference type="EMBL" id="RCK78154.1"/>
    </source>
</evidence>
<dbReference type="InterPro" id="IPR039421">
    <property type="entry name" value="Type_1_exporter"/>
</dbReference>
<feature type="transmembrane region" description="Helical" evidence="10">
    <location>
        <begin position="167"/>
        <end position="191"/>
    </location>
</feature>
<dbReference type="GO" id="GO:0005886">
    <property type="term" value="C:plasma membrane"/>
    <property type="evidence" value="ECO:0007669"/>
    <property type="project" value="UniProtKB-SubCell"/>
</dbReference>
<accession>A0A367ZJ40</accession>
<dbReference type="PROSITE" id="PS50929">
    <property type="entry name" value="ABC_TM1F"/>
    <property type="match status" value="1"/>
</dbReference>
<evidence type="ECO:0000256" key="7">
    <source>
        <dbReference type="ARBA" id="ARBA00022989"/>
    </source>
</evidence>
<dbReference type="InterPro" id="IPR027417">
    <property type="entry name" value="P-loop_NTPase"/>
</dbReference>
<evidence type="ECO:0000259" key="11">
    <source>
        <dbReference type="PROSITE" id="PS50893"/>
    </source>
</evidence>
<dbReference type="SUPFAM" id="SSF52540">
    <property type="entry name" value="P-loop containing nucleoside triphosphate hydrolases"/>
    <property type="match status" value="1"/>
</dbReference>
<protein>
    <submittedName>
        <fullName evidence="13">ABC transporter ATP-binding protein</fullName>
    </submittedName>
</protein>
<dbReference type="GO" id="GO:0005524">
    <property type="term" value="F:ATP binding"/>
    <property type="evidence" value="ECO:0007669"/>
    <property type="project" value="UniProtKB-KW"/>
</dbReference>
<sequence length="634" mass="69674">MGSALASAARRPWLAQSGALSDRMSEPSSPGSPSLSPPTGSVAKRILPYFRPHLGTLGFAVTTMLLATAVHLTRPLILREIIDVAVPAADLGLAVRLVLAFVACLAVGGAAMYARVLLLARMGAAIIATIKRQVFSHIIQQGLRFFDRQSAGKLLTRTEADADQLRVLFTGGAVQLISSVVMLAGIVALIFHEEPRLGWLALAALLVVGVVLYHYTAFIRQLYKQIRERNTEMTAYVAEYLQGVPVIKIHGREEAVVQRLAALNRDKAAAERRAGFIDYMVFQPSFRIVTEILVMIGLVLYGSRRIFAGEMSVGTLVLFLELVRQFFQPLQAMTELIAQIQTSLAAASRLFEILDQPSDLRDEGKPCPYLRLTDRLEFRDVTFAYQNEPVLKRVSFQVRRGEHIAIVGVSGSGKTSCVNLLLRFYDPTSGAVLIDGQDIRTVRLADWRRTIALVLQEIYLFPGTIMQNLKAFHDDIPDEVVIEAARQLGAHAFIERFPQGYQTVLAERGANLSLGERQLLSYTRALVKNPDILVLDEATSAVDVITERALQASMERLMQGRTAIIIAHRLSTIRHVDRILVLDQGELVEEGSHDELMERGGIYQKLVMIQSVAPGSGRPSPQAAEPAAAAAEVA</sequence>
<evidence type="ECO:0000256" key="2">
    <source>
        <dbReference type="ARBA" id="ARBA00022448"/>
    </source>
</evidence>
<dbReference type="Pfam" id="PF00664">
    <property type="entry name" value="ABC_membrane"/>
    <property type="match status" value="1"/>
</dbReference>
<gene>
    <name evidence="13" type="ORF">OZSIB_1803</name>
</gene>
<keyword evidence="2" id="KW-0813">Transport</keyword>
<keyword evidence="7 10" id="KW-1133">Transmembrane helix</keyword>
<keyword evidence="4 10" id="KW-0812">Transmembrane</keyword>
<dbReference type="PROSITE" id="PS50893">
    <property type="entry name" value="ABC_TRANSPORTER_2"/>
    <property type="match status" value="1"/>
</dbReference>
<name>A0A367ZJ40_9BACT</name>
<dbReference type="SMART" id="SM00382">
    <property type="entry name" value="AAA"/>
    <property type="match status" value="1"/>
</dbReference>
<dbReference type="InterPro" id="IPR003439">
    <property type="entry name" value="ABC_transporter-like_ATP-bd"/>
</dbReference>
<comment type="subcellular location">
    <subcellularLocation>
        <location evidence="1">Cell membrane</location>
        <topology evidence="1">Multi-pass membrane protein</topology>
    </subcellularLocation>
</comment>
<dbReference type="PANTHER" id="PTHR43394">
    <property type="entry name" value="ATP-DEPENDENT PERMEASE MDL1, MITOCHONDRIAL"/>
    <property type="match status" value="1"/>
</dbReference>
<dbReference type="FunFam" id="3.40.50.300:FF:000221">
    <property type="entry name" value="Multidrug ABC transporter ATP-binding protein"/>
    <property type="match status" value="1"/>
</dbReference>
<dbReference type="InterPro" id="IPR003593">
    <property type="entry name" value="AAA+_ATPase"/>
</dbReference>
<dbReference type="Proteomes" id="UP000252355">
    <property type="component" value="Unassembled WGS sequence"/>
</dbReference>
<feature type="domain" description="ABC transmembrane type-1" evidence="12">
    <location>
        <begin position="59"/>
        <end position="342"/>
    </location>
</feature>
<keyword evidence="8 10" id="KW-0472">Membrane</keyword>
<feature type="region of interest" description="Disordered" evidence="9">
    <location>
        <begin position="614"/>
        <end position="634"/>
    </location>
</feature>
<feature type="transmembrane region" description="Helical" evidence="10">
    <location>
        <begin position="54"/>
        <end position="73"/>
    </location>
</feature>
<keyword evidence="5" id="KW-0547">Nucleotide-binding</keyword>
<feature type="compositionally biased region" description="Low complexity" evidence="9">
    <location>
        <begin position="623"/>
        <end position="634"/>
    </location>
</feature>
<dbReference type="PANTHER" id="PTHR43394:SF1">
    <property type="entry name" value="ATP-BINDING CASSETTE SUB-FAMILY B MEMBER 10, MITOCHONDRIAL"/>
    <property type="match status" value="1"/>
</dbReference>
<evidence type="ECO:0000256" key="5">
    <source>
        <dbReference type="ARBA" id="ARBA00022741"/>
    </source>
</evidence>
<dbReference type="Gene3D" id="3.40.50.300">
    <property type="entry name" value="P-loop containing nucleotide triphosphate hydrolases"/>
    <property type="match status" value="1"/>
</dbReference>
<evidence type="ECO:0000256" key="3">
    <source>
        <dbReference type="ARBA" id="ARBA00022475"/>
    </source>
</evidence>
<keyword evidence="3" id="KW-1003">Cell membrane</keyword>
<dbReference type="CDD" id="cd03254">
    <property type="entry name" value="ABCC_Glucan_exporter_like"/>
    <property type="match status" value="1"/>
</dbReference>
<organism evidence="13 14">
    <name type="scientific">Candidatus Ozemobacter sibiricus</name>
    <dbReference type="NCBI Taxonomy" id="2268124"/>
    <lineage>
        <taxon>Bacteria</taxon>
        <taxon>Candidatus Ozemobacteria</taxon>
        <taxon>Candidatus Ozemobacterales</taxon>
        <taxon>Candidatus Ozemobacteraceae</taxon>
        <taxon>Candidatus Ozemobacter</taxon>
    </lineage>
</organism>
<evidence type="ECO:0000256" key="6">
    <source>
        <dbReference type="ARBA" id="ARBA00022840"/>
    </source>
</evidence>
<dbReference type="GO" id="GO:0015421">
    <property type="term" value="F:ABC-type oligopeptide transporter activity"/>
    <property type="evidence" value="ECO:0007669"/>
    <property type="project" value="TreeGrafter"/>
</dbReference>
<dbReference type="InterPro" id="IPR036640">
    <property type="entry name" value="ABC1_TM_sf"/>
</dbReference>
<feature type="transmembrane region" description="Helical" evidence="10">
    <location>
        <begin position="281"/>
        <end position="300"/>
    </location>
</feature>
<evidence type="ECO:0000313" key="14">
    <source>
        <dbReference type="Proteomes" id="UP000252355"/>
    </source>
</evidence>
<evidence type="ECO:0000256" key="10">
    <source>
        <dbReference type="SAM" id="Phobius"/>
    </source>
</evidence>
<dbReference type="AlphaFoldDB" id="A0A367ZJ40"/>
<dbReference type="EMBL" id="QOQW01000027">
    <property type="protein sequence ID" value="RCK78154.1"/>
    <property type="molecule type" value="Genomic_DNA"/>
</dbReference>
<comment type="caution">
    <text evidence="13">The sequence shown here is derived from an EMBL/GenBank/DDBJ whole genome shotgun (WGS) entry which is preliminary data.</text>
</comment>